<gene>
    <name evidence="1" type="ORF">BVC80_143g11</name>
</gene>
<organism evidence="1 2">
    <name type="scientific">Macleaya cordata</name>
    <name type="common">Five-seeded plume-poppy</name>
    <name type="synonym">Bocconia cordata</name>
    <dbReference type="NCBI Taxonomy" id="56857"/>
    <lineage>
        <taxon>Eukaryota</taxon>
        <taxon>Viridiplantae</taxon>
        <taxon>Streptophyta</taxon>
        <taxon>Embryophyta</taxon>
        <taxon>Tracheophyta</taxon>
        <taxon>Spermatophyta</taxon>
        <taxon>Magnoliopsida</taxon>
        <taxon>Ranunculales</taxon>
        <taxon>Papaveraceae</taxon>
        <taxon>Papaveroideae</taxon>
        <taxon>Macleaya</taxon>
    </lineage>
</organism>
<keyword evidence="2" id="KW-1185">Reference proteome</keyword>
<proteinExistence type="predicted"/>
<evidence type="ECO:0000313" key="1">
    <source>
        <dbReference type="EMBL" id="OVA18775.1"/>
    </source>
</evidence>
<dbReference type="EMBL" id="MVGT01000432">
    <property type="protein sequence ID" value="OVA18775.1"/>
    <property type="molecule type" value="Genomic_DNA"/>
</dbReference>
<dbReference type="OrthoDB" id="1918246at2759"/>
<dbReference type="Proteomes" id="UP000195402">
    <property type="component" value="Unassembled WGS sequence"/>
</dbReference>
<dbReference type="InParanoid" id="A0A200R7U0"/>
<name>A0A200R7U0_MACCD</name>
<accession>A0A200R7U0</accession>
<comment type="caution">
    <text evidence="1">The sequence shown here is derived from an EMBL/GenBank/DDBJ whole genome shotgun (WGS) entry which is preliminary data.</text>
</comment>
<sequence>MEWPTAADYRRRLRTFAVVRKFAYFNEKNESYRMRSFCKKKVEGCKWYAYARQLPRQPTWKLRGLYPEHTYTWDPDKPNPIANSRWVADMLEPLIKRHRKVFKPKEIITEMWDQYRTEIKYCVT</sequence>
<reference evidence="1 2" key="1">
    <citation type="journal article" date="2017" name="Mol. Plant">
        <title>The Genome of Medicinal Plant Macleaya cordata Provides New Insights into Benzylisoquinoline Alkaloids Metabolism.</title>
        <authorList>
            <person name="Liu X."/>
            <person name="Liu Y."/>
            <person name="Huang P."/>
            <person name="Ma Y."/>
            <person name="Qing Z."/>
            <person name="Tang Q."/>
            <person name="Cao H."/>
            <person name="Cheng P."/>
            <person name="Zheng Y."/>
            <person name="Yuan Z."/>
            <person name="Zhou Y."/>
            <person name="Liu J."/>
            <person name="Tang Z."/>
            <person name="Zhuo Y."/>
            <person name="Zhang Y."/>
            <person name="Yu L."/>
            <person name="Huang J."/>
            <person name="Yang P."/>
            <person name="Peng Q."/>
            <person name="Zhang J."/>
            <person name="Jiang W."/>
            <person name="Zhang Z."/>
            <person name="Lin K."/>
            <person name="Ro D.K."/>
            <person name="Chen X."/>
            <person name="Xiong X."/>
            <person name="Shang Y."/>
            <person name="Huang S."/>
            <person name="Zeng J."/>
        </authorList>
    </citation>
    <scope>NUCLEOTIDE SEQUENCE [LARGE SCALE GENOMIC DNA]</scope>
    <source>
        <strain evidence="2">cv. BLH2017</strain>
        <tissue evidence="1">Root</tissue>
    </source>
</reference>
<evidence type="ECO:0000313" key="2">
    <source>
        <dbReference type="Proteomes" id="UP000195402"/>
    </source>
</evidence>
<protein>
    <submittedName>
        <fullName evidence="1">Uncharacterized protein</fullName>
    </submittedName>
</protein>
<dbReference type="AlphaFoldDB" id="A0A200R7U0"/>